<dbReference type="GeneID" id="955865"/>
<dbReference type="KEGG" id="vg:955865"/>
<dbReference type="RefSeq" id="NP_733872.1">
    <property type="nucleotide sequence ID" value="NC_004367.1"/>
</dbReference>
<organism evidence="3 4">
    <name type="scientific">callitrichine gammaherpesvirus 3</name>
    <name type="common">Marmoset lymphocryptovirus</name>
    <dbReference type="NCBI Taxonomy" id="106331"/>
    <lineage>
        <taxon>Viruses</taxon>
        <taxon>Duplodnaviria</taxon>
        <taxon>Heunggongvirae</taxon>
        <taxon>Peploviricota</taxon>
        <taxon>Herviviricetes</taxon>
        <taxon>Herpesvirales</taxon>
        <taxon>Orthoherpesviridae</taxon>
        <taxon>Gammaherpesvirinae</taxon>
        <taxon>Lymphocryptovirus</taxon>
        <taxon>Lymphocryptovirus callitrichinegamma3</taxon>
    </lineage>
</organism>
<dbReference type="OrthoDB" id="23808at10239"/>
<accession>Q993J1</accession>
<dbReference type="InterPro" id="IPR057861">
    <property type="entry name" value="BDLF2/ORF27-like"/>
</dbReference>
<keyword evidence="2" id="KW-1133">Transmembrane helix</keyword>
<evidence type="ECO:0000313" key="3">
    <source>
        <dbReference type="EMBL" id="AAK38227.1"/>
    </source>
</evidence>
<keyword evidence="2" id="KW-0472">Membrane</keyword>
<dbReference type="EMBL" id="AF319782">
    <property type="protein sequence ID" value="AAK38227.1"/>
    <property type="molecule type" value="Genomic_DNA"/>
</dbReference>
<feature type="compositionally biased region" description="Basic and acidic residues" evidence="1">
    <location>
        <begin position="33"/>
        <end position="48"/>
    </location>
</feature>
<protein>
    <submittedName>
        <fullName evidence="3">ORF19</fullName>
    </submittedName>
</protein>
<dbReference type="Pfam" id="PF25730">
    <property type="entry name" value="Herpes_BDLF2"/>
    <property type="match status" value="1"/>
</dbReference>
<keyword evidence="4" id="KW-1185">Reference proteome</keyword>
<feature type="region of interest" description="Disordered" evidence="1">
    <location>
        <begin position="23"/>
        <end position="48"/>
    </location>
</feature>
<dbReference type="Proteomes" id="UP000202809">
    <property type="component" value="Segment"/>
</dbReference>
<feature type="transmembrane region" description="Helical" evidence="2">
    <location>
        <begin position="139"/>
        <end position="163"/>
    </location>
</feature>
<proteinExistence type="predicted"/>
<keyword evidence="2" id="KW-0812">Transmembrane</keyword>
<evidence type="ECO:0000313" key="4">
    <source>
        <dbReference type="Proteomes" id="UP000202809"/>
    </source>
</evidence>
<name>Q993J1_9GAMA</name>
<sequence length="391" mass="43256">MSATLLPGYAVLHVIQAHSQHAQSKATTLSEEMNERPDNESCVDEDHNKNSSHIISHTISREEDGVVHEKQKLSSGETVEVFYKNSVDPAIYNPLSVPAKNDAIVAGAEEPSVPRLTYFGPPREEGKIVKEYQKTSTPCLCLCSITFYYILYIVISLVAAIALNPFTCRSWSPVSDVPNMPSSSRPFGDPLRDSCPPKPFCNVYTLVPAIKIEGETYFPNFTNSAGLSVSFQHPLEHVVSMIKTGCTNIDVITNRGRRISSLKASEPRGERVLHNVKQVLAKAWFVLHNFCHYETFYLFNGGKEGMGSIAAPTVYTVNVHIIANCSASFSHPSSTRDITSTLKHQTDSLTGPTQGMPIVSTVGDRDRCNRDMLSDRSFPNYKEEAILLEVK</sequence>
<reference evidence="3 4" key="2">
    <citation type="journal article" date="2002" name="J. Virol.">
        <title>Complete genomic sequence of an Epstein-Barr virus-related herpesvirus naturally infecting a new world primate: a defining point in the evolution of oncogenic lymphocryptoviruses.</title>
        <authorList>
            <person name="Rivailler P."/>
            <person name="Cho Y.G."/>
            <person name="Wang F."/>
        </authorList>
    </citation>
    <scope>NUCLEOTIDE SEQUENCE [LARGE SCALE GENOMIC DNA]</scope>
    <source>
        <strain evidence="3 4">CJ0149</strain>
    </source>
</reference>
<evidence type="ECO:0000256" key="1">
    <source>
        <dbReference type="SAM" id="MobiDB-lite"/>
    </source>
</evidence>
<reference evidence="3 4" key="1">
    <citation type="journal article" date="2001" name="Proc. Natl. Acad. Sci. U.S.A.">
        <title>An Epstein-Barr-related herpesvirus from marmoset lymphomas.</title>
        <authorList>
            <person name="Cho Y."/>
            <person name="Ramer J."/>
            <person name="Rivailler P."/>
            <person name="Quink C."/>
            <person name="Garber R.L."/>
            <person name="Beier D.R."/>
            <person name="Wang F."/>
        </authorList>
    </citation>
    <scope>NUCLEOTIDE SEQUENCE [LARGE SCALE GENOMIC DNA]</scope>
    <source>
        <strain evidence="3 4">CJ0149</strain>
    </source>
</reference>
<evidence type="ECO:0000256" key="2">
    <source>
        <dbReference type="SAM" id="Phobius"/>
    </source>
</evidence>